<organism evidence="1 2">
    <name type="scientific">Holotrichia oblita</name>
    <name type="common">Chafer beetle</name>
    <dbReference type="NCBI Taxonomy" id="644536"/>
    <lineage>
        <taxon>Eukaryota</taxon>
        <taxon>Metazoa</taxon>
        <taxon>Ecdysozoa</taxon>
        <taxon>Arthropoda</taxon>
        <taxon>Hexapoda</taxon>
        <taxon>Insecta</taxon>
        <taxon>Pterygota</taxon>
        <taxon>Neoptera</taxon>
        <taxon>Endopterygota</taxon>
        <taxon>Coleoptera</taxon>
        <taxon>Polyphaga</taxon>
        <taxon>Scarabaeiformia</taxon>
        <taxon>Scarabaeidae</taxon>
        <taxon>Melolonthinae</taxon>
        <taxon>Holotrichia</taxon>
    </lineage>
</organism>
<gene>
    <name evidence="1" type="ORF">MML48_2g00008774</name>
</gene>
<evidence type="ECO:0000313" key="1">
    <source>
        <dbReference type="EMBL" id="KAI4468115.1"/>
    </source>
</evidence>
<protein>
    <submittedName>
        <fullName evidence="1">Uncharacterized protein</fullName>
    </submittedName>
</protein>
<sequence length="362" mass="40924">MSDRSKKLLKLALERNPHDHPFEDGEESSDASSICSGNSDTTYIPSTEYDSDTPKSVEIPIRSPVLVNKKIPLPVSNIEKSLTELERFKKIVESQWTTELGSLALKDLNEKAAVKPKLLPVTEDIVKLKNFAEQSAEESYELLKSTKSIPAYKTLAETTLVLTILHNRKRVGDIQYLELNCYSEQINNNTNGTVQTEMATSLTENEKILTQHYKRIVSIGKGSRAVTILIPKKMQKLPQDIYQVAKISKILQLMEQGNAAQFKNKCLEEIDIDMENIEDVTQNNRNADVERREIENTDADDWIENNRTNTESTDATENNRTNTESTDATENNIYSNTHESNDESSDNGTYIPSIETSILEYI</sequence>
<proteinExistence type="predicted"/>
<accession>A0ACB9TN71</accession>
<reference evidence="1" key="1">
    <citation type="submission" date="2022-04" db="EMBL/GenBank/DDBJ databases">
        <title>Chromosome-scale genome assembly of Holotrichia oblita Faldermann.</title>
        <authorList>
            <person name="Rongchong L."/>
        </authorList>
    </citation>
    <scope>NUCLEOTIDE SEQUENCE</scope>
    <source>
        <strain evidence="1">81SQS9</strain>
    </source>
</reference>
<evidence type="ECO:0000313" key="2">
    <source>
        <dbReference type="Proteomes" id="UP001056778"/>
    </source>
</evidence>
<comment type="caution">
    <text evidence="1">The sequence shown here is derived from an EMBL/GenBank/DDBJ whole genome shotgun (WGS) entry which is preliminary data.</text>
</comment>
<name>A0ACB9TN71_HOLOL</name>
<dbReference type="EMBL" id="CM043016">
    <property type="protein sequence ID" value="KAI4468115.1"/>
    <property type="molecule type" value="Genomic_DNA"/>
</dbReference>
<dbReference type="Proteomes" id="UP001056778">
    <property type="component" value="Chromosome 2"/>
</dbReference>
<keyword evidence="2" id="KW-1185">Reference proteome</keyword>